<dbReference type="EMBL" id="JYDL01000044">
    <property type="protein sequence ID" value="KRX20856.1"/>
    <property type="molecule type" value="Genomic_DNA"/>
</dbReference>
<organism evidence="2 3">
    <name type="scientific">Trichinella nelsoni</name>
    <dbReference type="NCBI Taxonomy" id="6336"/>
    <lineage>
        <taxon>Eukaryota</taxon>
        <taxon>Metazoa</taxon>
        <taxon>Ecdysozoa</taxon>
        <taxon>Nematoda</taxon>
        <taxon>Enoplea</taxon>
        <taxon>Dorylaimia</taxon>
        <taxon>Trichinellida</taxon>
        <taxon>Trichinellidae</taxon>
        <taxon>Trichinella</taxon>
    </lineage>
</organism>
<evidence type="ECO:0000313" key="2">
    <source>
        <dbReference type="EMBL" id="KRX20856.1"/>
    </source>
</evidence>
<feature type="transmembrane region" description="Helical" evidence="1">
    <location>
        <begin position="234"/>
        <end position="258"/>
    </location>
</feature>
<feature type="transmembrane region" description="Helical" evidence="1">
    <location>
        <begin position="264"/>
        <end position="285"/>
    </location>
</feature>
<reference evidence="2 3" key="1">
    <citation type="submission" date="2015-01" db="EMBL/GenBank/DDBJ databases">
        <title>Evolution of Trichinella species and genotypes.</title>
        <authorList>
            <person name="Korhonen P.K."/>
            <person name="Edoardo P."/>
            <person name="Giuseppe L.R."/>
            <person name="Gasser R.B."/>
        </authorList>
    </citation>
    <scope>NUCLEOTIDE SEQUENCE [LARGE SCALE GENOMIC DNA]</scope>
    <source>
        <strain evidence="2">ISS37</strain>
    </source>
</reference>
<feature type="transmembrane region" description="Helical" evidence="1">
    <location>
        <begin position="57"/>
        <end position="82"/>
    </location>
</feature>
<protein>
    <recommendedName>
        <fullName evidence="4">G-protein coupled receptors family 1 profile domain-containing protein</fullName>
    </recommendedName>
</protein>
<name>A0A0V0S290_9BILA</name>
<gene>
    <name evidence="2" type="ORF">T07_14768</name>
</gene>
<evidence type="ECO:0000256" key="1">
    <source>
        <dbReference type="SAM" id="Phobius"/>
    </source>
</evidence>
<proteinExistence type="predicted"/>
<accession>A0A0V0S290</accession>
<dbReference type="Proteomes" id="UP000054630">
    <property type="component" value="Unassembled WGS sequence"/>
</dbReference>
<dbReference type="OrthoDB" id="5916740at2759"/>
<keyword evidence="1" id="KW-0472">Membrane</keyword>
<sequence length="313" mass="35718">MNNSTMTEICPSEVNFFFVSLNAILHITFGLINFIFNSLMSIAIYRKPTKSTIDRYSLMYASGASLLTLNMVWEYSRAIWYVTNDELVSSLHCMYVTPYSTLYSIADIAIAQALFFMALDFLISLAEQSKMMTKWNKVKIFSMGTISLASNVTDVVFCWKSAINNVKWISIMCVYSTVLPEEYFMPHYIVTSSIGIGALVLLISCVLLLLTKKSVCTSIREVQIKRQTVVMKKLLIISFFTLISQTVPHALIVYIYISKYTADWISFVWLGQIIIIPLYPVIRFFEDRSLIKGLKVVFPFHSDSNFLGTSHQN</sequence>
<feature type="transmembrane region" description="Helical" evidence="1">
    <location>
        <begin position="23"/>
        <end position="45"/>
    </location>
</feature>
<keyword evidence="1" id="KW-0812">Transmembrane</keyword>
<feature type="transmembrane region" description="Helical" evidence="1">
    <location>
        <begin position="188"/>
        <end position="210"/>
    </location>
</feature>
<feature type="transmembrane region" description="Helical" evidence="1">
    <location>
        <begin position="138"/>
        <end position="162"/>
    </location>
</feature>
<comment type="caution">
    <text evidence="2">The sequence shown here is derived from an EMBL/GenBank/DDBJ whole genome shotgun (WGS) entry which is preliminary data.</text>
</comment>
<evidence type="ECO:0000313" key="3">
    <source>
        <dbReference type="Proteomes" id="UP000054630"/>
    </source>
</evidence>
<dbReference type="AlphaFoldDB" id="A0A0V0S290"/>
<evidence type="ECO:0008006" key="4">
    <source>
        <dbReference type="Google" id="ProtNLM"/>
    </source>
</evidence>
<keyword evidence="1" id="KW-1133">Transmembrane helix</keyword>
<feature type="transmembrane region" description="Helical" evidence="1">
    <location>
        <begin position="102"/>
        <end position="126"/>
    </location>
</feature>
<keyword evidence="3" id="KW-1185">Reference proteome</keyword>